<dbReference type="SUPFAM" id="SSF53335">
    <property type="entry name" value="S-adenosyl-L-methionine-dependent methyltransferases"/>
    <property type="match status" value="1"/>
</dbReference>
<dbReference type="InterPro" id="IPR013216">
    <property type="entry name" value="Methyltransf_11"/>
</dbReference>
<dbReference type="GO" id="GO:0032259">
    <property type="term" value="P:methylation"/>
    <property type="evidence" value="ECO:0007669"/>
    <property type="project" value="UniProtKB-KW"/>
</dbReference>
<evidence type="ECO:0000313" key="2">
    <source>
        <dbReference type="EMBL" id="GAA5529290.1"/>
    </source>
</evidence>
<dbReference type="GO" id="GO:0008168">
    <property type="term" value="F:methyltransferase activity"/>
    <property type="evidence" value="ECO:0007669"/>
    <property type="project" value="UniProtKB-KW"/>
</dbReference>
<proteinExistence type="predicted"/>
<comment type="caution">
    <text evidence="2">The sequence shown here is derived from an EMBL/GenBank/DDBJ whole genome shotgun (WGS) entry which is preliminary data.</text>
</comment>
<keyword evidence="2" id="KW-0489">Methyltransferase</keyword>
<evidence type="ECO:0000313" key="3">
    <source>
        <dbReference type="Proteomes" id="UP001428290"/>
    </source>
</evidence>
<dbReference type="Proteomes" id="UP001428290">
    <property type="component" value="Unassembled WGS sequence"/>
</dbReference>
<protein>
    <submittedName>
        <fullName evidence="2">2-methoxy-6-polyprenyl-1,4-benzoquinol methylase, mitochondrial</fullName>
    </submittedName>
</protein>
<accession>A0ABP9X1K9</accession>
<dbReference type="Pfam" id="PF08241">
    <property type="entry name" value="Methyltransf_11"/>
    <property type="match status" value="1"/>
</dbReference>
<keyword evidence="2" id="KW-0808">Transferase</keyword>
<dbReference type="RefSeq" id="WP_345722904.1">
    <property type="nucleotide sequence ID" value="NZ_BAABRU010000010.1"/>
</dbReference>
<reference evidence="2 3" key="1">
    <citation type="submission" date="2024-02" db="EMBL/GenBank/DDBJ databases">
        <title>Herpetosiphon gulosus NBRC 112829.</title>
        <authorList>
            <person name="Ichikawa N."/>
            <person name="Katano-Makiyama Y."/>
            <person name="Hidaka K."/>
        </authorList>
    </citation>
    <scope>NUCLEOTIDE SEQUENCE [LARGE SCALE GENOMIC DNA]</scope>
    <source>
        <strain evidence="2 3">NBRC 112829</strain>
    </source>
</reference>
<feature type="domain" description="Methyltransferase type 11" evidence="1">
    <location>
        <begin position="51"/>
        <end position="146"/>
    </location>
</feature>
<sequence length="256" mass="28917">MTMRQQLTQQYGTSNNLQARIAIHERFSTNPQDWVDWLWDVMQLPSEGRVLELGGGTGRLWHEHRHDLGQLQISYSDHSLGMVQTAKTQLADLAQLNFSQIDAHYLPFADASFDVVIANHMLYHVADQALALAEIRRVLKPNGTFFAATNGNQHMHEIKELIQAVDPSADVTPFSLSFTLENGKALLQSQFEQVEMIKFENNLAVTEVEPIVEYVRSTQRLSEENLAVCRELVSEQLAANQGLFPIQKAVGLFVCR</sequence>
<evidence type="ECO:0000259" key="1">
    <source>
        <dbReference type="Pfam" id="PF08241"/>
    </source>
</evidence>
<dbReference type="Gene3D" id="3.40.50.150">
    <property type="entry name" value="Vaccinia Virus protein VP39"/>
    <property type="match status" value="1"/>
</dbReference>
<dbReference type="PANTHER" id="PTHR43591">
    <property type="entry name" value="METHYLTRANSFERASE"/>
    <property type="match status" value="1"/>
</dbReference>
<name>A0ABP9X1K9_9CHLR</name>
<dbReference type="CDD" id="cd02440">
    <property type="entry name" value="AdoMet_MTases"/>
    <property type="match status" value="1"/>
</dbReference>
<dbReference type="InterPro" id="IPR029063">
    <property type="entry name" value="SAM-dependent_MTases_sf"/>
</dbReference>
<gene>
    <name evidence="2" type="primary">COQ5_6</name>
    <name evidence="2" type="ORF">Hgul01_03097</name>
</gene>
<keyword evidence="3" id="KW-1185">Reference proteome</keyword>
<organism evidence="2 3">
    <name type="scientific">Herpetosiphon gulosus</name>
    <dbReference type="NCBI Taxonomy" id="1973496"/>
    <lineage>
        <taxon>Bacteria</taxon>
        <taxon>Bacillati</taxon>
        <taxon>Chloroflexota</taxon>
        <taxon>Chloroflexia</taxon>
        <taxon>Herpetosiphonales</taxon>
        <taxon>Herpetosiphonaceae</taxon>
        <taxon>Herpetosiphon</taxon>
    </lineage>
</organism>
<dbReference type="EMBL" id="BAABRU010000010">
    <property type="protein sequence ID" value="GAA5529290.1"/>
    <property type="molecule type" value="Genomic_DNA"/>
</dbReference>